<protein>
    <submittedName>
        <fullName evidence="1">Uncharacterized protein</fullName>
    </submittedName>
</protein>
<name>A0A453MCW4_AEGTS</name>
<dbReference type="Proteomes" id="UP000015105">
    <property type="component" value="Chromosome 5D"/>
</dbReference>
<reference evidence="2" key="1">
    <citation type="journal article" date="2014" name="Science">
        <title>Ancient hybridizations among the ancestral genomes of bread wheat.</title>
        <authorList>
            <consortium name="International Wheat Genome Sequencing Consortium,"/>
            <person name="Marcussen T."/>
            <person name="Sandve S.R."/>
            <person name="Heier L."/>
            <person name="Spannagl M."/>
            <person name="Pfeifer M."/>
            <person name="Jakobsen K.S."/>
            <person name="Wulff B.B."/>
            <person name="Steuernagel B."/>
            <person name="Mayer K.F."/>
            <person name="Olsen O.A."/>
        </authorList>
    </citation>
    <scope>NUCLEOTIDE SEQUENCE [LARGE SCALE GENOMIC DNA]</scope>
    <source>
        <strain evidence="2">cv. AL8/78</strain>
    </source>
</reference>
<proteinExistence type="predicted"/>
<organism evidence="1 2">
    <name type="scientific">Aegilops tauschii subsp. strangulata</name>
    <name type="common">Goatgrass</name>
    <dbReference type="NCBI Taxonomy" id="200361"/>
    <lineage>
        <taxon>Eukaryota</taxon>
        <taxon>Viridiplantae</taxon>
        <taxon>Streptophyta</taxon>
        <taxon>Embryophyta</taxon>
        <taxon>Tracheophyta</taxon>
        <taxon>Spermatophyta</taxon>
        <taxon>Magnoliopsida</taxon>
        <taxon>Liliopsida</taxon>
        <taxon>Poales</taxon>
        <taxon>Poaceae</taxon>
        <taxon>BOP clade</taxon>
        <taxon>Pooideae</taxon>
        <taxon>Triticodae</taxon>
        <taxon>Triticeae</taxon>
        <taxon>Triticinae</taxon>
        <taxon>Aegilops</taxon>
    </lineage>
</organism>
<keyword evidence="2" id="KW-1185">Reference proteome</keyword>
<reference evidence="1" key="4">
    <citation type="submission" date="2019-03" db="UniProtKB">
        <authorList>
            <consortium name="EnsemblPlants"/>
        </authorList>
    </citation>
    <scope>IDENTIFICATION</scope>
</reference>
<sequence length="112" mass="12573">MIVGQIISNCFYTLFHCVVIHRLQMNQTEISGLEFTGLHDTHVGEESYATEFPEMNQDLSHKTEFDVVMATTAMHSGSGNSYACLDGYEDTRMMSGIQAVKEVRHGSTQHLE</sequence>
<dbReference type="AlphaFoldDB" id="A0A453MCW4"/>
<dbReference type="EnsemblPlants" id="AET5Gv21146900.23">
    <property type="protein sequence ID" value="AET5Gv21146900.23"/>
    <property type="gene ID" value="AET5Gv21146900"/>
</dbReference>
<reference evidence="2" key="2">
    <citation type="journal article" date="2017" name="Nat. Plants">
        <title>The Aegilops tauschii genome reveals multiple impacts of transposons.</title>
        <authorList>
            <person name="Zhao G."/>
            <person name="Zou C."/>
            <person name="Li K."/>
            <person name="Wang K."/>
            <person name="Li T."/>
            <person name="Gao L."/>
            <person name="Zhang X."/>
            <person name="Wang H."/>
            <person name="Yang Z."/>
            <person name="Liu X."/>
            <person name="Jiang W."/>
            <person name="Mao L."/>
            <person name="Kong X."/>
            <person name="Jiao Y."/>
            <person name="Jia J."/>
        </authorList>
    </citation>
    <scope>NUCLEOTIDE SEQUENCE [LARGE SCALE GENOMIC DNA]</scope>
    <source>
        <strain evidence="2">cv. AL8/78</strain>
    </source>
</reference>
<accession>A0A453MCW4</accession>
<reference evidence="1" key="5">
    <citation type="journal article" date="2021" name="G3 (Bethesda)">
        <title>Aegilops tauschii genome assembly Aet v5.0 features greater sequence contiguity and improved annotation.</title>
        <authorList>
            <person name="Wang L."/>
            <person name="Zhu T."/>
            <person name="Rodriguez J.C."/>
            <person name="Deal K.R."/>
            <person name="Dubcovsky J."/>
            <person name="McGuire P.E."/>
            <person name="Lux T."/>
            <person name="Spannagl M."/>
            <person name="Mayer K.F.X."/>
            <person name="Baldrich P."/>
            <person name="Meyers B.C."/>
            <person name="Huo N."/>
            <person name="Gu Y.Q."/>
            <person name="Zhou H."/>
            <person name="Devos K.M."/>
            <person name="Bennetzen J.L."/>
            <person name="Unver T."/>
            <person name="Budak H."/>
            <person name="Gulick P.J."/>
            <person name="Galiba G."/>
            <person name="Kalapos B."/>
            <person name="Nelson D.R."/>
            <person name="Li P."/>
            <person name="You F.M."/>
            <person name="Luo M.C."/>
            <person name="Dvorak J."/>
        </authorList>
    </citation>
    <scope>NUCLEOTIDE SEQUENCE [LARGE SCALE GENOMIC DNA]</scope>
    <source>
        <strain evidence="1">cv. AL8/78</strain>
    </source>
</reference>
<dbReference type="Gramene" id="AET5Gv21146900.23">
    <property type="protein sequence ID" value="AET5Gv21146900.23"/>
    <property type="gene ID" value="AET5Gv21146900"/>
</dbReference>
<evidence type="ECO:0000313" key="1">
    <source>
        <dbReference type="EnsemblPlants" id="AET5Gv21146900.23"/>
    </source>
</evidence>
<evidence type="ECO:0000313" key="2">
    <source>
        <dbReference type="Proteomes" id="UP000015105"/>
    </source>
</evidence>
<reference evidence="1" key="3">
    <citation type="journal article" date="2017" name="Nature">
        <title>Genome sequence of the progenitor of the wheat D genome Aegilops tauschii.</title>
        <authorList>
            <person name="Luo M.C."/>
            <person name="Gu Y.Q."/>
            <person name="Puiu D."/>
            <person name="Wang H."/>
            <person name="Twardziok S.O."/>
            <person name="Deal K.R."/>
            <person name="Huo N."/>
            <person name="Zhu T."/>
            <person name="Wang L."/>
            <person name="Wang Y."/>
            <person name="McGuire P.E."/>
            <person name="Liu S."/>
            <person name="Long H."/>
            <person name="Ramasamy R.K."/>
            <person name="Rodriguez J.C."/>
            <person name="Van S.L."/>
            <person name="Yuan L."/>
            <person name="Wang Z."/>
            <person name="Xia Z."/>
            <person name="Xiao L."/>
            <person name="Anderson O.D."/>
            <person name="Ouyang S."/>
            <person name="Liang Y."/>
            <person name="Zimin A.V."/>
            <person name="Pertea G."/>
            <person name="Qi P."/>
            <person name="Bennetzen J.L."/>
            <person name="Dai X."/>
            <person name="Dawson M.W."/>
            <person name="Muller H.G."/>
            <person name="Kugler K."/>
            <person name="Rivarola-Duarte L."/>
            <person name="Spannagl M."/>
            <person name="Mayer K.F.X."/>
            <person name="Lu F.H."/>
            <person name="Bevan M.W."/>
            <person name="Leroy P."/>
            <person name="Li P."/>
            <person name="You F.M."/>
            <person name="Sun Q."/>
            <person name="Liu Z."/>
            <person name="Lyons E."/>
            <person name="Wicker T."/>
            <person name="Salzberg S.L."/>
            <person name="Devos K.M."/>
            <person name="Dvorak J."/>
        </authorList>
    </citation>
    <scope>NUCLEOTIDE SEQUENCE [LARGE SCALE GENOMIC DNA]</scope>
    <source>
        <strain evidence="1">cv. AL8/78</strain>
    </source>
</reference>